<dbReference type="RefSeq" id="WP_013387520.1">
    <property type="nucleotide sequence ID" value="NC_014632.1"/>
</dbReference>
<dbReference type="Pfam" id="PF00300">
    <property type="entry name" value="His_Phos_1"/>
    <property type="match status" value="1"/>
</dbReference>
<dbReference type="CDD" id="cd07067">
    <property type="entry name" value="HP_PGM_like"/>
    <property type="match status" value="1"/>
</dbReference>
<dbReference type="STRING" id="572544.Ilyop_1071"/>
<dbReference type="InterPro" id="IPR013078">
    <property type="entry name" value="His_Pase_superF_clade-1"/>
</dbReference>
<dbReference type="PANTHER" id="PTHR48100:SF1">
    <property type="entry name" value="HISTIDINE PHOSPHATASE FAMILY PROTEIN-RELATED"/>
    <property type="match status" value="1"/>
</dbReference>
<evidence type="ECO:0000256" key="2">
    <source>
        <dbReference type="PIRSR" id="PIRSR613078-2"/>
    </source>
</evidence>
<gene>
    <name evidence="3" type="ordered locus">Ilyop_1071</name>
</gene>
<feature type="binding site" evidence="2">
    <location>
        <begin position="8"/>
        <end position="15"/>
    </location>
    <ligand>
        <name>substrate</name>
    </ligand>
</feature>
<dbReference type="SUPFAM" id="SSF53254">
    <property type="entry name" value="Phosphoglycerate mutase-like"/>
    <property type="match status" value="1"/>
</dbReference>
<evidence type="ECO:0000313" key="4">
    <source>
        <dbReference type="Proteomes" id="UP000006875"/>
    </source>
</evidence>
<name>E3H7F6_ILYPC</name>
<sequence>MFEIYFVRHGETEWNIKGILQGSKNSHLTEKGKAQAYKLRDKLEGIHFEGIYTSPLQRAYETAEILRGHKDEAFYVVDDLREMSFGEMEGIPKTEFRSLQPEAYNNLWNDPLSYNPEAFKGERFQDVDKRIMDFMKKLVVNHPEGGKFLVVSHGMTLKMIFSHIWKHDLDKFWNDPVPENTSVTTVSYKNNEFNIEKFSDTSHLD</sequence>
<dbReference type="eggNOG" id="COG0406">
    <property type="taxonomic scope" value="Bacteria"/>
</dbReference>
<dbReference type="PANTHER" id="PTHR48100">
    <property type="entry name" value="BROAD-SPECIFICITY PHOSPHATASE YOR283W-RELATED"/>
    <property type="match status" value="1"/>
</dbReference>
<dbReference type="Gene3D" id="3.40.50.1240">
    <property type="entry name" value="Phosphoglycerate mutase-like"/>
    <property type="match status" value="1"/>
</dbReference>
<dbReference type="SMART" id="SM00855">
    <property type="entry name" value="PGAM"/>
    <property type="match status" value="1"/>
</dbReference>
<dbReference type="AlphaFoldDB" id="E3H7F6"/>
<dbReference type="InterPro" id="IPR050275">
    <property type="entry name" value="PGM_Phosphatase"/>
</dbReference>
<dbReference type="EMBL" id="CP002281">
    <property type="protein sequence ID" value="ADO82852.1"/>
    <property type="molecule type" value="Genomic_DNA"/>
</dbReference>
<feature type="binding site" evidence="2">
    <location>
        <position position="93"/>
    </location>
    <ligand>
        <name>substrate</name>
    </ligand>
</feature>
<feature type="active site" description="Tele-phosphohistidine intermediate" evidence="1">
    <location>
        <position position="9"/>
    </location>
</feature>
<evidence type="ECO:0000256" key="1">
    <source>
        <dbReference type="PIRSR" id="PIRSR613078-1"/>
    </source>
</evidence>
<reference evidence="3 4" key="1">
    <citation type="journal article" date="2010" name="Stand. Genomic Sci.">
        <title>Complete genome sequence of Ilyobacter polytropus type strain (CuHbu1).</title>
        <authorList>
            <person name="Sikorski J."/>
            <person name="Chertkov O."/>
            <person name="Lapidus A."/>
            <person name="Nolan M."/>
            <person name="Lucas S."/>
            <person name="Del Rio T.G."/>
            <person name="Tice H."/>
            <person name="Cheng J.F."/>
            <person name="Tapia R."/>
            <person name="Han C."/>
            <person name="Goodwin L."/>
            <person name="Pitluck S."/>
            <person name="Liolios K."/>
            <person name="Ivanova N."/>
            <person name="Mavromatis K."/>
            <person name="Mikhailova N."/>
            <person name="Pati A."/>
            <person name="Chen A."/>
            <person name="Palaniappan K."/>
            <person name="Land M."/>
            <person name="Hauser L."/>
            <person name="Chang Y.J."/>
            <person name="Jeffries C.D."/>
            <person name="Brambilla E."/>
            <person name="Yasawong M."/>
            <person name="Rohde M."/>
            <person name="Pukall R."/>
            <person name="Spring S."/>
            <person name="Goker M."/>
            <person name="Woyke T."/>
            <person name="Bristow J."/>
            <person name="Eisen J.A."/>
            <person name="Markowitz V."/>
            <person name="Hugenholtz P."/>
            <person name="Kyrpides N.C."/>
            <person name="Klenk H.P."/>
        </authorList>
    </citation>
    <scope>NUCLEOTIDE SEQUENCE [LARGE SCALE GENOMIC DNA]</scope>
    <source>
        <strain evidence="4">ATCC 51220 / DSM 2926 / LMG 16218 / CuHBu1</strain>
    </source>
</reference>
<protein>
    <submittedName>
        <fullName evidence="3">Phosphoglycerate mutase</fullName>
    </submittedName>
</protein>
<dbReference type="GO" id="GO:0016791">
    <property type="term" value="F:phosphatase activity"/>
    <property type="evidence" value="ECO:0007669"/>
    <property type="project" value="TreeGrafter"/>
</dbReference>
<dbReference type="KEGG" id="ipo:Ilyop_1071"/>
<dbReference type="PIRSF" id="PIRSF000709">
    <property type="entry name" value="6PFK_2-Ptase"/>
    <property type="match status" value="1"/>
</dbReference>
<accession>E3H7F6</accession>
<feature type="binding site" evidence="2">
    <location>
        <position position="58"/>
    </location>
    <ligand>
        <name>substrate</name>
    </ligand>
</feature>
<dbReference type="OrthoDB" id="9782128at2"/>
<feature type="active site" description="Proton donor/acceptor" evidence="1">
    <location>
        <position position="82"/>
    </location>
</feature>
<dbReference type="HOGENOM" id="CLU_033323_8_4_0"/>
<dbReference type="Proteomes" id="UP000006875">
    <property type="component" value="Chromosome"/>
</dbReference>
<dbReference type="InterPro" id="IPR029033">
    <property type="entry name" value="His_PPase_superfam"/>
</dbReference>
<organism evidence="3 4">
    <name type="scientific">Ilyobacter polytropus (strain ATCC 51220 / DSM 2926 / LMG 16218 / CuHBu1)</name>
    <dbReference type="NCBI Taxonomy" id="572544"/>
    <lineage>
        <taxon>Bacteria</taxon>
        <taxon>Fusobacteriati</taxon>
        <taxon>Fusobacteriota</taxon>
        <taxon>Fusobacteriia</taxon>
        <taxon>Fusobacteriales</taxon>
        <taxon>Fusobacteriaceae</taxon>
        <taxon>Ilyobacter</taxon>
    </lineage>
</organism>
<proteinExistence type="predicted"/>
<dbReference type="GO" id="GO:0005737">
    <property type="term" value="C:cytoplasm"/>
    <property type="evidence" value="ECO:0007669"/>
    <property type="project" value="TreeGrafter"/>
</dbReference>
<evidence type="ECO:0000313" key="3">
    <source>
        <dbReference type="EMBL" id="ADO82852.1"/>
    </source>
</evidence>
<keyword evidence="4" id="KW-1185">Reference proteome</keyword>